<dbReference type="InterPro" id="IPR050661">
    <property type="entry name" value="BglG_antiterminators"/>
</dbReference>
<evidence type="ECO:0000259" key="5">
    <source>
        <dbReference type="Pfam" id="PF08280"/>
    </source>
</evidence>
<dbReference type="Gene3D" id="3.40.50.2300">
    <property type="match status" value="1"/>
</dbReference>
<dbReference type="InterPro" id="IPR007737">
    <property type="entry name" value="Mga_HTH"/>
</dbReference>
<dbReference type="InterPro" id="IPR013199">
    <property type="entry name" value="HTH_Mga_DNA-bd_dom"/>
</dbReference>
<dbReference type="Proteomes" id="UP000721415">
    <property type="component" value="Unassembled WGS sequence"/>
</dbReference>
<feature type="domain" description="Mga helix-turn-helix" evidence="3">
    <location>
        <begin position="73"/>
        <end position="159"/>
    </location>
</feature>
<dbReference type="PANTHER" id="PTHR30185:SF18">
    <property type="entry name" value="TRANSCRIPTIONAL REGULATOR MTLR"/>
    <property type="match status" value="1"/>
</dbReference>
<reference evidence="6 7" key="1">
    <citation type="submission" date="2020-07" db="EMBL/GenBank/DDBJ databases">
        <title>Facklamia lactis sp. nov., isolated from raw milk.</title>
        <authorList>
            <person name="Doll E.V."/>
            <person name="Huptas C."/>
            <person name="Staib L."/>
            <person name="Wenning M."/>
            <person name="Scherer S."/>
        </authorList>
    </citation>
    <scope>NUCLEOTIDE SEQUENCE [LARGE SCALE GENOMIC DNA]</scope>
    <source>
        <strain evidence="6 7">DSM 111018</strain>
    </source>
</reference>
<accession>A0ABS0LTG3</accession>
<protein>
    <submittedName>
        <fullName evidence="6">Helix-turn-helix domain-containing protein</fullName>
    </submittedName>
</protein>
<dbReference type="Pfam" id="PF05043">
    <property type="entry name" value="Mga"/>
    <property type="match status" value="1"/>
</dbReference>
<keyword evidence="2" id="KW-0804">Transcription</keyword>
<gene>
    <name evidence="6" type="ORF">HZY91_07525</name>
</gene>
<evidence type="ECO:0000259" key="4">
    <source>
        <dbReference type="Pfam" id="PF08270"/>
    </source>
</evidence>
<dbReference type="EMBL" id="JACBXQ010000004">
    <property type="protein sequence ID" value="MBG9986745.1"/>
    <property type="molecule type" value="Genomic_DNA"/>
</dbReference>
<name>A0ABS0LTG3_9LACT</name>
<keyword evidence="7" id="KW-1185">Reference proteome</keyword>
<dbReference type="InterPro" id="IPR013236">
    <property type="entry name" value="Mga_PRD_dom"/>
</dbReference>
<evidence type="ECO:0000256" key="2">
    <source>
        <dbReference type="ARBA" id="ARBA00023163"/>
    </source>
</evidence>
<evidence type="ECO:0000313" key="6">
    <source>
        <dbReference type="EMBL" id="MBG9986745.1"/>
    </source>
</evidence>
<dbReference type="Pfam" id="PF08280">
    <property type="entry name" value="HTH_Mga"/>
    <property type="match status" value="1"/>
</dbReference>
<keyword evidence="1" id="KW-0805">Transcription regulation</keyword>
<feature type="domain" description="M protein trans-acting positive regulator (MGA) HTH" evidence="5">
    <location>
        <begin position="7"/>
        <end position="64"/>
    </location>
</feature>
<dbReference type="Pfam" id="PF08270">
    <property type="entry name" value="PRD_Mga"/>
    <property type="match status" value="1"/>
</dbReference>
<comment type="caution">
    <text evidence="6">The sequence shown here is derived from an EMBL/GenBank/DDBJ whole genome shotgun (WGS) entry which is preliminary data.</text>
</comment>
<evidence type="ECO:0000313" key="7">
    <source>
        <dbReference type="Proteomes" id="UP000721415"/>
    </source>
</evidence>
<dbReference type="RefSeq" id="WP_197115660.1">
    <property type="nucleotide sequence ID" value="NZ_JACBXQ010000004.1"/>
</dbReference>
<feature type="domain" description="M protein trans-acting positive regulator (MGA) PRD" evidence="4">
    <location>
        <begin position="178"/>
        <end position="387"/>
    </location>
</feature>
<dbReference type="PANTHER" id="PTHR30185">
    <property type="entry name" value="CRYPTIC BETA-GLUCOSIDE BGL OPERON ANTITERMINATOR"/>
    <property type="match status" value="1"/>
</dbReference>
<organism evidence="6 7">
    <name type="scientific">Facklamia lactis</name>
    <dbReference type="NCBI Taxonomy" id="2749967"/>
    <lineage>
        <taxon>Bacteria</taxon>
        <taxon>Bacillati</taxon>
        <taxon>Bacillota</taxon>
        <taxon>Bacilli</taxon>
        <taxon>Lactobacillales</taxon>
        <taxon>Aerococcaceae</taxon>
        <taxon>Facklamia</taxon>
    </lineage>
</organism>
<proteinExistence type="predicted"/>
<evidence type="ECO:0000259" key="3">
    <source>
        <dbReference type="Pfam" id="PF05043"/>
    </source>
</evidence>
<evidence type="ECO:0000256" key="1">
    <source>
        <dbReference type="ARBA" id="ARBA00023015"/>
    </source>
</evidence>
<sequence length="499" mass="59359">MENLFNKQQRRQLELIKFLYQNQEWLSFKQIQKVIDCSSPIIKEDLNHFNNKFSEFLKIHITSNGALACFEPNISFEHLFAHYMSEATPFRLLEYIFYYPRQTIEELAEVLYTSSSTIYRMIQTIKSELEKNYAISITTNPVTLIGNEVKIRNFYAEFFNFSALVTEWPFFHLERNIINQFISVPMNLINSQYSFAQKRQIAILVTVNITRIQQGNFVSDKLIFPDRHHLYQALIKNKHFAKTLADYEERFDLTLDERTIMQIFYNYLHVGVALSYEELQNEERFANSYQSLQKLTQDLSKDFDLTLEQSDLLILSLHNAARMQGYTLGYYPLLIDMKSRFKNSAAAIYPIFFKQVEQYLVRYLEVSGIEPQKRLINYLVYVLYTHWPSLFNNFIQKTSKPKLLILSKYDFFHEHLIRDIIEVHFGNMVQIVSYKSKELNHNDLENVDADIIITNFTVDKIKNKKVICYHNFPSLTVMENIQKAILQYRYNIYNDLDLF</sequence>